<dbReference type="GO" id="GO:0005524">
    <property type="term" value="F:ATP binding"/>
    <property type="evidence" value="ECO:0007669"/>
    <property type="project" value="UniProtKB-KW"/>
</dbReference>
<keyword evidence="3" id="KW-1185">Reference proteome</keyword>
<sequence length="330" mass="36841">MNEVSTLEGWREYVDASYERPLPVGRDELAAMTFGDRAIYNVARARYSQAGAFVKTPQYRAFQRATRERIYLNQSRRVGKLGLILSGEPGQGKTTTLLEVGKEHELRRRHTNHPVAADGNIPVIYVAVPAQCTAKALLQEFARFFALPTLTRMTYGALLDMVANAMRRCSTELVLIDDVHHLDLRYRQNVEASDMLKQLSERCGGTFVYAGIAVEATGLLSGTREGQIRKRFELHTAGPFKISSKQGQSDWGDLLLAVEDSLCLLQQRPGAILAAAKALHRLTNGEIGLLKDLLQLAAYRAIEDGSEELDLAEFEHEVERRQANKQSARL</sequence>
<dbReference type="RefSeq" id="WP_345441460.1">
    <property type="nucleotide sequence ID" value="NZ_BAABKO010000006.1"/>
</dbReference>
<dbReference type="InterPro" id="IPR049945">
    <property type="entry name" value="AAA_22"/>
</dbReference>
<reference evidence="3" key="1">
    <citation type="journal article" date="2019" name="Int. J. Syst. Evol. Microbiol.">
        <title>The Global Catalogue of Microorganisms (GCM) 10K type strain sequencing project: providing services to taxonomists for standard genome sequencing and annotation.</title>
        <authorList>
            <consortium name="The Broad Institute Genomics Platform"/>
            <consortium name="The Broad Institute Genome Sequencing Center for Infectious Disease"/>
            <person name="Wu L."/>
            <person name="Ma J."/>
        </authorList>
    </citation>
    <scope>NUCLEOTIDE SEQUENCE [LARGE SCALE GENOMIC DNA]</scope>
    <source>
        <strain evidence="3">JCM 18537</strain>
    </source>
</reference>
<dbReference type="Proteomes" id="UP001501645">
    <property type="component" value="Unassembled WGS sequence"/>
</dbReference>
<keyword evidence="2" id="KW-0067">ATP-binding</keyword>
<comment type="caution">
    <text evidence="2">The sequence shown here is derived from an EMBL/GenBank/DDBJ whole genome shotgun (WGS) entry which is preliminary data.</text>
</comment>
<evidence type="ECO:0000259" key="1">
    <source>
        <dbReference type="Pfam" id="PF13401"/>
    </source>
</evidence>
<accession>A0ABP9AQC1</accession>
<name>A0ABP9AQC1_9MICO</name>
<gene>
    <name evidence="2" type="ORF">GCM10023351_31910</name>
</gene>
<dbReference type="InterPro" id="IPR027417">
    <property type="entry name" value="P-loop_NTPase"/>
</dbReference>
<organism evidence="2 3">
    <name type="scientific">Microbacterium gilvum</name>
    <dbReference type="NCBI Taxonomy" id="1336204"/>
    <lineage>
        <taxon>Bacteria</taxon>
        <taxon>Bacillati</taxon>
        <taxon>Actinomycetota</taxon>
        <taxon>Actinomycetes</taxon>
        <taxon>Micrococcales</taxon>
        <taxon>Microbacteriaceae</taxon>
        <taxon>Microbacterium</taxon>
    </lineage>
</organism>
<feature type="domain" description="ORC1/DEAH AAA+ ATPase" evidence="1">
    <location>
        <begin position="80"/>
        <end position="213"/>
    </location>
</feature>
<evidence type="ECO:0000313" key="3">
    <source>
        <dbReference type="Proteomes" id="UP001501645"/>
    </source>
</evidence>
<dbReference type="EMBL" id="BAABKO010000006">
    <property type="protein sequence ID" value="GAA4784005.1"/>
    <property type="molecule type" value="Genomic_DNA"/>
</dbReference>
<keyword evidence="2" id="KW-0547">Nucleotide-binding</keyword>
<proteinExistence type="predicted"/>
<protein>
    <submittedName>
        <fullName evidence="2">ATP-binding protein</fullName>
    </submittedName>
</protein>
<dbReference type="Pfam" id="PF13401">
    <property type="entry name" value="AAA_22"/>
    <property type="match status" value="1"/>
</dbReference>
<evidence type="ECO:0000313" key="2">
    <source>
        <dbReference type="EMBL" id="GAA4784005.1"/>
    </source>
</evidence>
<dbReference type="SUPFAM" id="SSF52540">
    <property type="entry name" value="P-loop containing nucleoside triphosphate hydrolases"/>
    <property type="match status" value="1"/>
</dbReference>
<dbReference type="Gene3D" id="3.40.50.300">
    <property type="entry name" value="P-loop containing nucleotide triphosphate hydrolases"/>
    <property type="match status" value="1"/>
</dbReference>